<feature type="region of interest" description="Disordered" evidence="1">
    <location>
        <begin position="228"/>
        <end position="249"/>
    </location>
</feature>
<dbReference type="Proteomes" id="UP000265768">
    <property type="component" value="Unassembled WGS sequence"/>
</dbReference>
<organism evidence="2 3">
    <name type="scientific">Bailinhaonella thermotolerans</name>
    <dbReference type="NCBI Taxonomy" id="1070861"/>
    <lineage>
        <taxon>Bacteria</taxon>
        <taxon>Bacillati</taxon>
        <taxon>Actinomycetota</taxon>
        <taxon>Actinomycetes</taxon>
        <taxon>Streptosporangiales</taxon>
        <taxon>Streptosporangiaceae</taxon>
        <taxon>Bailinhaonella</taxon>
    </lineage>
</organism>
<evidence type="ECO:0000256" key="1">
    <source>
        <dbReference type="SAM" id="MobiDB-lite"/>
    </source>
</evidence>
<gene>
    <name evidence="2" type="ORF">D5H75_09790</name>
</gene>
<name>A0A3A4AU97_9ACTN</name>
<reference evidence="2 3" key="1">
    <citation type="submission" date="2018-09" db="EMBL/GenBank/DDBJ databases">
        <title>YIM 75507 draft genome.</title>
        <authorList>
            <person name="Tang S."/>
            <person name="Feng Y."/>
        </authorList>
    </citation>
    <scope>NUCLEOTIDE SEQUENCE [LARGE SCALE GENOMIC DNA]</scope>
    <source>
        <strain evidence="2 3">YIM 75507</strain>
    </source>
</reference>
<protein>
    <submittedName>
        <fullName evidence="2">Uncharacterized protein</fullName>
    </submittedName>
</protein>
<keyword evidence="3" id="KW-1185">Reference proteome</keyword>
<dbReference type="AlphaFoldDB" id="A0A3A4AU97"/>
<feature type="compositionally biased region" description="Basic and acidic residues" evidence="1">
    <location>
        <begin position="240"/>
        <end position="249"/>
    </location>
</feature>
<evidence type="ECO:0000313" key="3">
    <source>
        <dbReference type="Proteomes" id="UP000265768"/>
    </source>
</evidence>
<accession>A0A3A4AU97</accession>
<dbReference type="RefSeq" id="WP_119926095.1">
    <property type="nucleotide sequence ID" value="NZ_QZEY01000003.1"/>
</dbReference>
<comment type="caution">
    <text evidence="2">The sequence shown here is derived from an EMBL/GenBank/DDBJ whole genome shotgun (WGS) entry which is preliminary data.</text>
</comment>
<proteinExistence type="predicted"/>
<evidence type="ECO:0000313" key="2">
    <source>
        <dbReference type="EMBL" id="RJL33135.1"/>
    </source>
</evidence>
<sequence>MKRAGSFTEQSKVAADKPLPLTPQLHLDLPKGATVHLRPALRITDKQVIERVVISPRPRTPSPYGNRMGDHTVAWQVHLDAIRAELHGLTLGEAVDWMRIRHDEAVVWMGQADSTQMKLFTWLDDHEQRAPLLEDSAQRAIEAVSAARTHLDAGMNDLAVTALCTAIAQHLAYLNYLPYATVRSPSARGSVGSGEGRQRRLVVEYERACLKAELEARARAEAARERAKQAQRTGGAVPMETERKPEFPARPELKDPLWRLFSFDAALRETGLVHLLDPGAAKRVRDDYDTLSGHSESLLRLLRGTGSTATDSDTIASQADAIAERYKAVSTSEDLFGAAIAIRNAAADVMKMSQDPPGVRKKEATRQQGIIGGYLGRALLAVQAAEALAANAGPRVAAIMAFLMHEHQSLACVAYPRSVVAAGLLGPSPRQAARDRLVAEVTALHPKADLTAKPFTDMLALFDTEYGGLAGLPDTNRSNEWVADADNDPLVVTWTQGRPLDVNGRAPAPGGVAGMGSHTTSWIIQCKAVSRMLVTAPNEGAAFATLDEAVAKELASDVMRLDTLLPLAQLQAGQLHALFDAAVETLTAETVSEAATGYLCFRNLLPYATVDAGNRAGQGERGDGTLTETFDTKSLEDAATLQARELTQERETYVKALPLIAASLEETLREDEGEHPWNKSDVVRKAVAACAKRLRAFARTLRTAVPKDVAQRIQEVRSKEHGRLHALSQQK</sequence>
<dbReference type="OrthoDB" id="610218at2"/>
<dbReference type="EMBL" id="QZEY01000003">
    <property type="protein sequence ID" value="RJL33135.1"/>
    <property type="molecule type" value="Genomic_DNA"/>
</dbReference>